<gene>
    <name evidence="1" type="ORF">MRB53_016458</name>
</gene>
<comment type="caution">
    <text evidence="1">The sequence shown here is derived from an EMBL/GenBank/DDBJ whole genome shotgun (WGS) entry which is preliminary data.</text>
</comment>
<evidence type="ECO:0000313" key="2">
    <source>
        <dbReference type="Proteomes" id="UP001234297"/>
    </source>
</evidence>
<proteinExistence type="predicted"/>
<sequence length="121" mass="13431">MEKRTNKPATLIHNPTTGSQPSRSIGVHSKSLRFGVELEEEEVGNIIGDIDMEVDEVCCERRLTRIAALKKLASLRDLGLRAELNLEGGRAKRRSPQIGGKDDAYASREHNFDFIKGTILS</sequence>
<dbReference type="EMBL" id="CM056813">
    <property type="protein sequence ID" value="KAJ8639764.1"/>
    <property type="molecule type" value="Genomic_DNA"/>
</dbReference>
<name>A0ACC2M371_PERAE</name>
<accession>A0ACC2M371</accession>
<reference evidence="1 2" key="1">
    <citation type="journal article" date="2022" name="Hortic Res">
        <title>A haplotype resolved chromosomal level avocado genome allows analysis of novel avocado genes.</title>
        <authorList>
            <person name="Nath O."/>
            <person name="Fletcher S.J."/>
            <person name="Hayward A."/>
            <person name="Shaw L.M."/>
            <person name="Masouleh A.K."/>
            <person name="Furtado A."/>
            <person name="Henry R.J."/>
            <person name="Mitter N."/>
        </authorList>
    </citation>
    <scope>NUCLEOTIDE SEQUENCE [LARGE SCALE GENOMIC DNA]</scope>
    <source>
        <strain evidence="2">cv. Hass</strain>
    </source>
</reference>
<organism evidence="1 2">
    <name type="scientific">Persea americana</name>
    <name type="common">Avocado</name>
    <dbReference type="NCBI Taxonomy" id="3435"/>
    <lineage>
        <taxon>Eukaryota</taxon>
        <taxon>Viridiplantae</taxon>
        <taxon>Streptophyta</taxon>
        <taxon>Embryophyta</taxon>
        <taxon>Tracheophyta</taxon>
        <taxon>Spermatophyta</taxon>
        <taxon>Magnoliopsida</taxon>
        <taxon>Magnoliidae</taxon>
        <taxon>Laurales</taxon>
        <taxon>Lauraceae</taxon>
        <taxon>Persea</taxon>
    </lineage>
</organism>
<dbReference type="Proteomes" id="UP001234297">
    <property type="component" value="Chromosome 5"/>
</dbReference>
<protein>
    <submittedName>
        <fullName evidence="1">Uncharacterized protein</fullName>
    </submittedName>
</protein>
<keyword evidence="2" id="KW-1185">Reference proteome</keyword>
<evidence type="ECO:0000313" key="1">
    <source>
        <dbReference type="EMBL" id="KAJ8639764.1"/>
    </source>
</evidence>